<dbReference type="InterPro" id="IPR036038">
    <property type="entry name" value="Aminotransferase-like"/>
</dbReference>
<protein>
    <recommendedName>
        <fullName evidence="10">Branched-chain amino acid aminotransferase</fullName>
    </recommendedName>
</protein>
<sequence length="357" mass="38703">MTIPTENGRNTEKQFPPPADIDWSSLSLADPPKVNGHVECSYDASTGIWSSPELIASPYIQVHGLAPGLNYGQQVYEGLKAFRTAENTLHIFRPEAHAARMRHSANMVCLPKVSDELFLECMRLAVAGNAEFVPPADSAGFLYLRPVLFGSGAQIALAPSNKTVLAVYVIPGGAYHGTDALDALIMEDFDRSAPRGTGSGKLGGNYAPAWPHQARARQRGFGLTLHLDSETRSQIEEFSTSGFVGVEGASKTIYVPDTQNAIRSITSESLTSVAKQDGWTVQHCAIPFNTLGRFSEVFAVGTAATAVPIRSILRDSTGERFEFGGAVQGKEIIQKLSGIQRGTELDEFNWRWSVYPL</sequence>
<evidence type="ECO:0000256" key="2">
    <source>
        <dbReference type="ARBA" id="ARBA00009320"/>
    </source>
</evidence>
<dbReference type="EMBL" id="JAPZBU010000009">
    <property type="protein sequence ID" value="KAJ5387137.1"/>
    <property type="molecule type" value="Genomic_DNA"/>
</dbReference>
<dbReference type="InterPro" id="IPR043132">
    <property type="entry name" value="BCAT-like_C"/>
</dbReference>
<keyword evidence="9" id="KW-1185">Reference proteome</keyword>
<evidence type="ECO:0000256" key="4">
    <source>
        <dbReference type="ARBA" id="ARBA00022679"/>
    </source>
</evidence>
<reference evidence="8" key="1">
    <citation type="submission" date="2022-12" db="EMBL/GenBank/DDBJ databases">
        <authorList>
            <person name="Petersen C."/>
        </authorList>
    </citation>
    <scope>NUCLEOTIDE SEQUENCE</scope>
    <source>
        <strain evidence="8">IBT 29677</strain>
    </source>
</reference>
<dbReference type="GeneID" id="81373295"/>
<evidence type="ECO:0000256" key="7">
    <source>
        <dbReference type="SAM" id="MobiDB-lite"/>
    </source>
</evidence>
<proteinExistence type="inferred from homology"/>
<keyword evidence="5" id="KW-0663">Pyridoxal phosphate</keyword>
<comment type="caution">
    <text evidence="8">The sequence shown here is derived from an EMBL/GenBank/DDBJ whole genome shotgun (WGS) entry which is preliminary data.</text>
</comment>
<dbReference type="InterPro" id="IPR001544">
    <property type="entry name" value="Aminotrans_IV"/>
</dbReference>
<evidence type="ECO:0000256" key="5">
    <source>
        <dbReference type="ARBA" id="ARBA00022898"/>
    </source>
</evidence>
<accession>A0A9W9VPX2</accession>
<dbReference type="AlphaFoldDB" id="A0A9W9VPX2"/>
<comment type="similarity">
    <text evidence="2">Belongs to the class-IV pyridoxal-phosphate-dependent aminotransferase family.</text>
</comment>
<dbReference type="InterPro" id="IPR005786">
    <property type="entry name" value="B_amino_transII"/>
</dbReference>
<dbReference type="OrthoDB" id="409992at2759"/>
<evidence type="ECO:0000256" key="3">
    <source>
        <dbReference type="ARBA" id="ARBA00022576"/>
    </source>
</evidence>
<comment type="cofactor">
    <cofactor evidence="1">
        <name>pyridoxal 5'-phosphate</name>
        <dbReference type="ChEBI" id="CHEBI:597326"/>
    </cofactor>
</comment>
<dbReference type="PIRSF" id="PIRSF006468">
    <property type="entry name" value="BCAT1"/>
    <property type="match status" value="1"/>
</dbReference>
<evidence type="ECO:0000256" key="6">
    <source>
        <dbReference type="PIRSR" id="PIRSR006468-1"/>
    </source>
</evidence>
<dbReference type="GO" id="GO:0009081">
    <property type="term" value="P:branched-chain amino acid metabolic process"/>
    <property type="evidence" value="ECO:0007669"/>
    <property type="project" value="InterPro"/>
</dbReference>
<keyword evidence="3" id="KW-0032">Aminotransferase</keyword>
<dbReference type="GO" id="GO:0004084">
    <property type="term" value="F:branched-chain-amino-acid transaminase activity"/>
    <property type="evidence" value="ECO:0007669"/>
    <property type="project" value="InterPro"/>
</dbReference>
<dbReference type="Gene3D" id="3.20.10.10">
    <property type="entry name" value="D-amino Acid Aminotransferase, subunit A, domain 2"/>
    <property type="match status" value="1"/>
</dbReference>
<dbReference type="Pfam" id="PF01063">
    <property type="entry name" value="Aminotran_4"/>
    <property type="match status" value="1"/>
</dbReference>
<evidence type="ECO:0008006" key="10">
    <source>
        <dbReference type="Google" id="ProtNLM"/>
    </source>
</evidence>
<dbReference type="Gene3D" id="3.30.470.10">
    <property type="match status" value="1"/>
</dbReference>
<dbReference type="PANTHER" id="PTHR42825:SF2">
    <property type="entry name" value="BRANCHED-CHAIN-AMINO-ACID AMINOTRANSFERASE 3, CHLOROPLASTIC-RELATED"/>
    <property type="match status" value="1"/>
</dbReference>
<feature type="region of interest" description="Disordered" evidence="7">
    <location>
        <begin position="1"/>
        <end position="21"/>
    </location>
</feature>
<feature type="modified residue" description="N6-(pyridoxal phosphate)lysine" evidence="6">
    <location>
        <position position="201"/>
    </location>
</feature>
<evidence type="ECO:0000313" key="9">
    <source>
        <dbReference type="Proteomes" id="UP001147747"/>
    </source>
</evidence>
<gene>
    <name evidence="8" type="ORF">N7509_009678</name>
</gene>
<keyword evidence="4" id="KW-0808">Transferase</keyword>
<organism evidence="8 9">
    <name type="scientific">Penicillium cosmopolitanum</name>
    <dbReference type="NCBI Taxonomy" id="1131564"/>
    <lineage>
        <taxon>Eukaryota</taxon>
        <taxon>Fungi</taxon>
        <taxon>Dikarya</taxon>
        <taxon>Ascomycota</taxon>
        <taxon>Pezizomycotina</taxon>
        <taxon>Eurotiomycetes</taxon>
        <taxon>Eurotiomycetidae</taxon>
        <taxon>Eurotiales</taxon>
        <taxon>Aspergillaceae</taxon>
        <taxon>Penicillium</taxon>
    </lineage>
</organism>
<dbReference type="SUPFAM" id="SSF56752">
    <property type="entry name" value="D-aminoacid aminotransferase-like PLP-dependent enzymes"/>
    <property type="match status" value="1"/>
</dbReference>
<dbReference type="InterPro" id="IPR043131">
    <property type="entry name" value="BCAT-like_N"/>
</dbReference>
<evidence type="ECO:0000313" key="8">
    <source>
        <dbReference type="EMBL" id="KAJ5387137.1"/>
    </source>
</evidence>
<dbReference type="RefSeq" id="XP_056484935.1">
    <property type="nucleotide sequence ID" value="XM_056634315.1"/>
</dbReference>
<dbReference type="PANTHER" id="PTHR42825">
    <property type="entry name" value="AMINO ACID AMINOTRANSFERASE"/>
    <property type="match status" value="1"/>
</dbReference>
<evidence type="ECO:0000256" key="1">
    <source>
        <dbReference type="ARBA" id="ARBA00001933"/>
    </source>
</evidence>
<reference evidence="8" key="2">
    <citation type="journal article" date="2023" name="IMA Fungus">
        <title>Comparative genomic study of the Penicillium genus elucidates a diverse pangenome and 15 lateral gene transfer events.</title>
        <authorList>
            <person name="Petersen C."/>
            <person name="Sorensen T."/>
            <person name="Nielsen M.R."/>
            <person name="Sondergaard T.E."/>
            <person name="Sorensen J.L."/>
            <person name="Fitzpatrick D.A."/>
            <person name="Frisvad J.C."/>
            <person name="Nielsen K.L."/>
        </authorList>
    </citation>
    <scope>NUCLEOTIDE SEQUENCE</scope>
    <source>
        <strain evidence="8">IBT 29677</strain>
    </source>
</reference>
<dbReference type="Proteomes" id="UP001147747">
    <property type="component" value="Unassembled WGS sequence"/>
</dbReference>
<name>A0A9W9VPX2_9EURO</name>